<name>A0A0E9LV59_9BACT</name>
<dbReference type="InterPro" id="IPR010994">
    <property type="entry name" value="RuvA_2-like"/>
</dbReference>
<gene>
    <name evidence="2" type="ORF">JCM15548_11154</name>
</gene>
<evidence type="ECO:0000256" key="1">
    <source>
        <dbReference type="SAM" id="MobiDB-lite"/>
    </source>
</evidence>
<evidence type="ECO:0008006" key="4">
    <source>
        <dbReference type="Google" id="ProtNLM"/>
    </source>
</evidence>
<keyword evidence="3" id="KW-1185">Reference proteome</keyword>
<proteinExistence type="predicted"/>
<sequence>MKSLTLFSFFLTTFLTGLQGQSTEQIQQLAAEIFENSTAASEQEPDFSSLTDNLIQLYQSPININQARREDLEKIFFLSDSQIEALLYQRYQLKNFYSIYEMQSIEGFSRQTLEWLEPLITFGISEQLAPGRFRAKGDLFVRAQTLLETRAGYRQREDGSKPYQGSKIKLYTRLEVQPVKDLKMGFIAEKDQGEPMFNHQIGTGSSGGLLILATGQGSQTNHCGSVQNERRSGPGSADRYGAHQKQCYHIHPQPPGLLPSFLSASEYGGLSGVLMDFGTRDLSITPFISIKKVDGRLDTLDNGSTIITSLKNDGYHRTLTELSQRKNVREAVYGLQAKYHLNRFMIETGYLHYHLANPVLPPSEVYNRNYFSGKRHQNFWVAGEGSLYNLHLFGELAFNPNGAPAVWGGILLPVKSVVDLSLGYRRIPMDYRAPLGAPLTEASVPAGESGLYIGWQMDLPASLTLSAYLDYYRHNWLQYQTSAPANGHDFLCVLSHQSYKEWENTLRYRYRNKTINLTTSDRGKPVGKRTQNQWRLQSRYHTAANWIFTLRADLQTVNRPDRPNLPKGFYLGQDIRYVSDNKKWNITTRYALFDAEEYDTRVYAYEPDVLYSFSTPAYYGRGSRWLIVGKWTILPKLDLWARYAQWQYSNRENISTGHALIEGNRSREIKFQVRKRF</sequence>
<dbReference type="OrthoDB" id="9766750at2"/>
<dbReference type="SUPFAM" id="SSF47781">
    <property type="entry name" value="RuvA domain 2-like"/>
    <property type="match status" value="1"/>
</dbReference>
<dbReference type="Proteomes" id="UP000032900">
    <property type="component" value="Unassembled WGS sequence"/>
</dbReference>
<evidence type="ECO:0000313" key="3">
    <source>
        <dbReference type="Proteomes" id="UP000032900"/>
    </source>
</evidence>
<organism evidence="2 3">
    <name type="scientific">Geofilum rubicundum JCM 15548</name>
    <dbReference type="NCBI Taxonomy" id="1236989"/>
    <lineage>
        <taxon>Bacteria</taxon>
        <taxon>Pseudomonadati</taxon>
        <taxon>Bacteroidota</taxon>
        <taxon>Bacteroidia</taxon>
        <taxon>Marinilabiliales</taxon>
        <taxon>Marinilabiliaceae</taxon>
        <taxon>Geofilum</taxon>
    </lineage>
</organism>
<accession>A0A0E9LV59</accession>
<protein>
    <recommendedName>
        <fullName evidence="4">Helix-hairpin-helix motif-containing protein</fullName>
    </recommendedName>
</protein>
<feature type="region of interest" description="Disordered" evidence="1">
    <location>
        <begin position="220"/>
        <end position="240"/>
    </location>
</feature>
<reference evidence="2 3" key="1">
    <citation type="journal article" date="2015" name="Microbes Environ.">
        <title>Distribution and evolution of nitrogen fixation genes in the phylum bacteroidetes.</title>
        <authorList>
            <person name="Inoue J."/>
            <person name="Oshima K."/>
            <person name="Suda W."/>
            <person name="Sakamoto M."/>
            <person name="Iino T."/>
            <person name="Noda S."/>
            <person name="Hongoh Y."/>
            <person name="Hattori M."/>
            <person name="Ohkuma M."/>
        </authorList>
    </citation>
    <scope>NUCLEOTIDE SEQUENCE [LARGE SCALE GENOMIC DNA]</scope>
    <source>
        <strain evidence="2">JCM 15548</strain>
    </source>
</reference>
<dbReference type="STRING" id="1236989.JCM15548_11154"/>
<evidence type="ECO:0000313" key="2">
    <source>
        <dbReference type="EMBL" id="GAO29001.1"/>
    </source>
</evidence>
<dbReference type="AlphaFoldDB" id="A0A0E9LV59"/>
<dbReference type="RefSeq" id="WP_062122773.1">
    <property type="nucleotide sequence ID" value="NZ_BAZW01000006.1"/>
</dbReference>
<comment type="caution">
    <text evidence="2">The sequence shown here is derived from an EMBL/GenBank/DDBJ whole genome shotgun (WGS) entry which is preliminary data.</text>
</comment>
<dbReference type="EMBL" id="BAZW01000006">
    <property type="protein sequence ID" value="GAO29001.1"/>
    <property type="molecule type" value="Genomic_DNA"/>
</dbReference>